<dbReference type="OrthoDB" id="5298532at2"/>
<evidence type="ECO:0000313" key="2">
    <source>
        <dbReference type="Proteomes" id="UP000032430"/>
    </source>
</evidence>
<dbReference type="Gene3D" id="1.10.238.160">
    <property type="match status" value="1"/>
</dbReference>
<organism evidence="1 2">
    <name type="scientific">Legionella fallonii LLAP-10</name>
    <dbReference type="NCBI Taxonomy" id="1212491"/>
    <lineage>
        <taxon>Bacteria</taxon>
        <taxon>Pseudomonadati</taxon>
        <taxon>Pseudomonadota</taxon>
        <taxon>Gammaproteobacteria</taxon>
        <taxon>Legionellales</taxon>
        <taxon>Legionellaceae</taxon>
        <taxon>Legionella</taxon>
    </lineage>
</organism>
<name>A0A098G794_9GAMM</name>
<dbReference type="KEGG" id="lfa:LFA_2498"/>
<reference evidence="2" key="1">
    <citation type="submission" date="2014-09" db="EMBL/GenBank/DDBJ databases">
        <authorList>
            <person name="Gomez-Valero L."/>
        </authorList>
    </citation>
    <scope>NUCLEOTIDE SEQUENCE [LARGE SCALE GENOMIC DNA]</scope>
    <source>
        <strain evidence="2">ATCC700992</strain>
    </source>
</reference>
<accession>A0A098G794</accession>
<dbReference type="Pfam" id="PF05930">
    <property type="entry name" value="Phage_AlpA"/>
    <property type="match status" value="1"/>
</dbReference>
<protein>
    <submittedName>
        <fullName evidence="1">AlpA family transcriptional regulator</fullName>
    </submittedName>
</protein>
<dbReference type="STRING" id="1212491.LFA_2498"/>
<dbReference type="InterPro" id="IPR010260">
    <property type="entry name" value="AlpA"/>
</dbReference>
<sequence length="73" mass="8720">MLQTEFKQQILFMGDIEQIIGVNRITLRRWWLTGKFPKPIKLNGSLLSWHFEVIQQWINQHMNITNELNSPAQ</sequence>
<dbReference type="HOGENOM" id="CLU_140176_15_3_6"/>
<dbReference type="GeneID" id="48946290"/>
<gene>
    <name evidence="1" type="ORF">LFA_2498</name>
</gene>
<evidence type="ECO:0000313" key="1">
    <source>
        <dbReference type="EMBL" id="CEG57871.1"/>
    </source>
</evidence>
<dbReference type="AlphaFoldDB" id="A0A098G794"/>
<proteinExistence type="predicted"/>
<keyword evidence="2" id="KW-1185">Reference proteome</keyword>
<dbReference type="Proteomes" id="UP000032430">
    <property type="component" value="Chromosome I"/>
</dbReference>
<dbReference type="EMBL" id="LN614827">
    <property type="protein sequence ID" value="CEG57871.1"/>
    <property type="molecule type" value="Genomic_DNA"/>
</dbReference>
<dbReference type="RefSeq" id="WP_045096288.1">
    <property type="nucleotide sequence ID" value="NZ_LN614827.1"/>
</dbReference>